<gene>
    <name evidence="1" type="ORF">ABE960_02065</name>
</gene>
<protein>
    <submittedName>
        <fullName evidence="1">Uncharacterized protein</fullName>
    </submittedName>
</protein>
<dbReference type="RefSeq" id="WP_349760556.1">
    <property type="nucleotide sequence ID" value="NZ_JBEGCJ010000001.1"/>
</dbReference>
<proteinExistence type="predicted"/>
<name>A0ABV1NEX6_9GAMM</name>
<sequence>MQLNMALPCRISVFTEKVSTKIGLIKSGKMLSELSNALPLYRDSK</sequence>
<keyword evidence="2" id="KW-1185">Reference proteome</keyword>
<evidence type="ECO:0000313" key="1">
    <source>
        <dbReference type="EMBL" id="MEQ6916314.1"/>
    </source>
</evidence>
<dbReference type="Proteomes" id="UP001442468">
    <property type="component" value="Unassembled WGS sequence"/>
</dbReference>
<evidence type="ECO:0000313" key="2">
    <source>
        <dbReference type="Proteomes" id="UP001442468"/>
    </source>
</evidence>
<accession>A0ABV1NEX6</accession>
<organism evidence="1 2">
    <name type="scientific">Halomonas aquatica</name>
    <dbReference type="NCBI Taxonomy" id="3151123"/>
    <lineage>
        <taxon>Bacteria</taxon>
        <taxon>Pseudomonadati</taxon>
        <taxon>Pseudomonadota</taxon>
        <taxon>Gammaproteobacteria</taxon>
        <taxon>Oceanospirillales</taxon>
        <taxon>Halomonadaceae</taxon>
        <taxon>Halomonas</taxon>
    </lineage>
</organism>
<comment type="caution">
    <text evidence="1">The sequence shown here is derived from an EMBL/GenBank/DDBJ whole genome shotgun (WGS) entry which is preliminary data.</text>
</comment>
<reference evidence="1 2" key="1">
    <citation type="submission" date="2024-05" db="EMBL/GenBank/DDBJ databases">
        <title>Halomonas sp. SSM6 16S ribosomal RNA gene Genome sequencing and assembly.</title>
        <authorList>
            <person name="Yook S."/>
        </authorList>
    </citation>
    <scope>NUCLEOTIDE SEQUENCE [LARGE SCALE GENOMIC DNA]</scope>
    <source>
        <strain evidence="1 2">SSM6</strain>
    </source>
</reference>
<dbReference type="EMBL" id="JBEGCJ010000001">
    <property type="protein sequence ID" value="MEQ6916314.1"/>
    <property type="molecule type" value="Genomic_DNA"/>
</dbReference>